<dbReference type="HOGENOM" id="CLU_1457274_0_0_1"/>
<evidence type="ECO:0000313" key="3">
    <source>
        <dbReference type="Proteomes" id="UP000009168"/>
    </source>
</evidence>
<dbReference type="KEGG" id="tet:TTHERM_01213980"/>
<dbReference type="Gene3D" id="3.30.720.50">
    <property type="match status" value="2"/>
</dbReference>
<sequence>MEQIQQDQQGLISWYCYNAQNVWVPYSDNIQMCLEDCFQKYLNNQQSNPIVQCLINNKNYIIDVKENTQKNKKTGTTRKILRIADDNKQQVQQLNVSIQQQDQKQQKNNSVWQFLGDLGWRNYDEDSQKLLVKKYNQYKLNPENEQQTFQLSIAGSIYKINFKNMTQQNLKYQTIRQIRLFQNVNQ</sequence>
<keyword evidence="3" id="KW-1185">Reference proteome</keyword>
<dbReference type="Proteomes" id="UP000009168">
    <property type="component" value="Unassembled WGS sequence"/>
</dbReference>
<dbReference type="PANTHER" id="PTHR13417">
    <property type="entry name" value="E3 UBIQUITIN-PROTEIN LIGASE RNF146"/>
    <property type="match status" value="1"/>
</dbReference>
<dbReference type="OrthoDB" id="10065815at2759"/>
<dbReference type="GO" id="GO:0061630">
    <property type="term" value="F:ubiquitin protein ligase activity"/>
    <property type="evidence" value="ECO:0007669"/>
    <property type="project" value="InterPro"/>
</dbReference>
<dbReference type="Pfam" id="PF02825">
    <property type="entry name" value="WWE"/>
    <property type="match status" value="2"/>
</dbReference>
<name>Q24G67_TETTS</name>
<reference evidence="3" key="1">
    <citation type="journal article" date="2006" name="PLoS Biol.">
        <title>Macronuclear genome sequence of the ciliate Tetrahymena thermophila, a model eukaryote.</title>
        <authorList>
            <person name="Eisen J.A."/>
            <person name="Coyne R.S."/>
            <person name="Wu M."/>
            <person name="Wu D."/>
            <person name="Thiagarajan M."/>
            <person name="Wortman J.R."/>
            <person name="Badger J.H."/>
            <person name="Ren Q."/>
            <person name="Amedeo P."/>
            <person name="Jones K.M."/>
            <person name="Tallon L.J."/>
            <person name="Delcher A.L."/>
            <person name="Salzberg S.L."/>
            <person name="Silva J.C."/>
            <person name="Haas B.J."/>
            <person name="Majoros W.H."/>
            <person name="Farzad M."/>
            <person name="Carlton J.M."/>
            <person name="Smith R.K. Jr."/>
            <person name="Garg J."/>
            <person name="Pearlman R.E."/>
            <person name="Karrer K.M."/>
            <person name="Sun L."/>
            <person name="Manning G."/>
            <person name="Elde N.C."/>
            <person name="Turkewitz A.P."/>
            <person name="Asai D.J."/>
            <person name="Wilkes D.E."/>
            <person name="Wang Y."/>
            <person name="Cai H."/>
            <person name="Collins K."/>
            <person name="Stewart B.A."/>
            <person name="Lee S.R."/>
            <person name="Wilamowska K."/>
            <person name="Weinberg Z."/>
            <person name="Ruzzo W.L."/>
            <person name="Wloga D."/>
            <person name="Gaertig J."/>
            <person name="Frankel J."/>
            <person name="Tsao C.-C."/>
            <person name="Gorovsky M.A."/>
            <person name="Keeling P.J."/>
            <person name="Waller R.F."/>
            <person name="Patron N.J."/>
            <person name="Cherry J.M."/>
            <person name="Stover N.A."/>
            <person name="Krieger C.J."/>
            <person name="del Toro C."/>
            <person name="Ryder H.F."/>
            <person name="Williamson S.C."/>
            <person name="Barbeau R.A."/>
            <person name="Hamilton E.P."/>
            <person name="Orias E."/>
        </authorList>
    </citation>
    <scope>NUCLEOTIDE SEQUENCE [LARGE SCALE GENOMIC DNA]</scope>
    <source>
        <strain evidence="3">SB210</strain>
    </source>
</reference>
<proteinExistence type="predicted"/>
<dbReference type="AlphaFoldDB" id="Q24G67"/>
<accession>Q24G67</accession>
<evidence type="ECO:0000259" key="1">
    <source>
        <dbReference type="PROSITE" id="PS50918"/>
    </source>
</evidence>
<dbReference type="SMART" id="SM00678">
    <property type="entry name" value="WWE"/>
    <property type="match status" value="2"/>
</dbReference>
<dbReference type="SUPFAM" id="SSF117839">
    <property type="entry name" value="WWE domain"/>
    <property type="match status" value="2"/>
</dbReference>
<dbReference type="InParanoid" id="Q24G67"/>
<dbReference type="GeneID" id="7844556"/>
<dbReference type="GO" id="GO:0005634">
    <property type="term" value="C:nucleus"/>
    <property type="evidence" value="ECO:0007669"/>
    <property type="project" value="TreeGrafter"/>
</dbReference>
<dbReference type="GO" id="GO:0072572">
    <property type="term" value="F:poly-ADP-D-ribose binding"/>
    <property type="evidence" value="ECO:0007669"/>
    <property type="project" value="InterPro"/>
</dbReference>
<protein>
    <submittedName>
        <fullName evidence="2">WWE domain protein</fullName>
    </submittedName>
</protein>
<feature type="domain" description="WWE" evidence="1">
    <location>
        <begin position="1"/>
        <end position="82"/>
    </location>
</feature>
<dbReference type="EMBL" id="GG662641">
    <property type="protein sequence ID" value="EAS06786.1"/>
    <property type="molecule type" value="Genomic_DNA"/>
</dbReference>
<dbReference type="GO" id="GO:0008270">
    <property type="term" value="F:zinc ion binding"/>
    <property type="evidence" value="ECO:0007669"/>
    <property type="project" value="InterPro"/>
</dbReference>
<dbReference type="GO" id="GO:0005737">
    <property type="term" value="C:cytoplasm"/>
    <property type="evidence" value="ECO:0007669"/>
    <property type="project" value="TreeGrafter"/>
</dbReference>
<dbReference type="PROSITE" id="PS50918">
    <property type="entry name" value="WWE"/>
    <property type="match status" value="2"/>
</dbReference>
<dbReference type="GO" id="GO:0016055">
    <property type="term" value="P:Wnt signaling pathway"/>
    <property type="evidence" value="ECO:0007669"/>
    <property type="project" value="InterPro"/>
</dbReference>
<dbReference type="PANTHER" id="PTHR13417:SF2">
    <property type="entry name" value="E3 UBIQUITIN-PROTEIN LIGASE RNF146"/>
    <property type="match status" value="1"/>
</dbReference>
<dbReference type="InterPro" id="IPR018123">
    <property type="entry name" value="WWE-dom_subgr"/>
</dbReference>
<dbReference type="InterPro" id="IPR033509">
    <property type="entry name" value="RNF146"/>
</dbReference>
<organism evidence="2 3">
    <name type="scientific">Tetrahymena thermophila (strain SB210)</name>
    <dbReference type="NCBI Taxonomy" id="312017"/>
    <lineage>
        <taxon>Eukaryota</taxon>
        <taxon>Sar</taxon>
        <taxon>Alveolata</taxon>
        <taxon>Ciliophora</taxon>
        <taxon>Intramacronucleata</taxon>
        <taxon>Oligohymenophorea</taxon>
        <taxon>Hymenostomatida</taxon>
        <taxon>Tetrahymenina</taxon>
        <taxon>Tetrahymenidae</taxon>
        <taxon>Tetrahymena</taxon>
    </lineage>
</organism>
<evidence type="ECO:0000313" key="2">
    <source>
        <dbReference type="EMBL" id="EAS06786.1"/>
    </source>
</evidence>
<feature type="domain" description="WWE" evidence="1">
    <location>
        <begin position="97"/>
        <end position="180"/>
    </location>
</feature>
<dbReference type="RefSeq" id="XP_001027028.1">
    <property type="nucleotide sequence ID" value="XM_001027028.2"/>
</dbReference>
<dbReference type="InterPro" id="IPR004170">
    <property type="entry name" value="WWE_dom"/>
</dbReference>
<dbReference type="GO" id="GO:0006511">
    <property type="term" value="P:ubiquitin-dependent protein catabolic process"/>
    <property type="evidence" value="ECO:0007669"/>
    <property type="project" value="TreeGrafter"/>
</dbReference>
<gene>
    <name evidence="2" type="ORF">TTHERM_01213980</name>
</gene>
<dbReference type="InterPro" id="IPR037197">
    <property type="entry name" value="WWE_dom_sf"/>
</dbReference>